<dbReference type="InterPro" id="IPR015797">
    <property type="entry name" value="NUDIX_hydrolase-like_dom_sf"/>
</dbReference>
<dbReference type="OrthoDB" id="21568at2"/>
<comment type="similarity">
    <text evidence="3">Belongs to the Nudix hydrolase family.</text>
</comment>
<dbReference type="PROSITE" id="PS00893">
    <property type="entry name" value="NUDIX_BOX"/>
    <property type="match status" value="1"/>
</dbReference>
<sequence>MGFNLLVWVVVQGASGRVLLGRRDGSAYGHGLWGLPGGQVESGEGLQDAAARELCEETGLEVSPEALGVLGVRRYAVDGVQGTDFLFLARSWAGEPQPLHKTSEVGWFAPDALPADSLLWLPALLDVHLRGGALVTEQLEDVRSARPLMGAP</sequence>
<dbReference type="PANTHER" id="PTHR43046">
    <property type="entry name" value="GDP-MANNOSE MANNOSYL HYDROLASE"/>
    <property type="match status" value="1"/>
</dbReference>
<dbReference type="Gene3D" id="3.90.79.10">
    <property type="entry name" value="Nucleoside Triphosphate Pyrophosphohydrolase"/>
    <property type="match status" value="1"/>
</dbReference>
<dbReference type="SUPFAM" id="SSF55811">
    <property type="entry name" value="Nudix"/>
    <property type="match status" value="1"/>
</dbReference>
<organism evidence="5 6">
    <name type="scientific">Deinococcus koreensis</name>
    <dbReference type="NCBI Taxonomy" id="2054903"/>
    <lineage>
        <taxon>Bacteria</taxon>
        <taxon>Thermotogati</taxon>
        <taxon>Deinococcota</taxon>
        <taxon>Deinococci</taxon>
        <taxon>Deinococcales</taxon>
        <taxon>Deinococcaceae</taxon>
        <taxon>Deinococcus</taxon>
    </lineage>
</organism>
<dbReference type="AlphaFoldDB" id="A0A2K3UZL5"/>
<name>A0A2K3UZL5_9DEIO</name>
<proteinExistence type="inferred from homology"/>
<evidence type="ECO:0000313" key="6">
    <source>
        <dbReference type="Proteomes" id="UP000236379"/>
    </source>
</evidence>
<reference evidence="5 6" key="1">
    <citation type="submission" date="2018-01" db="EMBL/GenBank/DDBJ databases">
        <title>Deinococcus koreensis sp. nov., a radiation-resistant bacterium isolated from river water.</title>
        <authorList>
            <person name="Choi A."/>
        </authorList>
    </citation>
    <scope>NUCLEOTIDE SEQUENCE [LARGE SCALE GENOMIC DNA]</scope>
    <source>
        <strain evidence="5 6">SJW1-2</strain>
    </source>
</reference>
<evidence type="ECO:0000256" key="2">
    <source>
        <dbReference type="ARBA" id="ARBA00022801"/>
    </source>
</evidence>
<gene>
    <name evidence="5" type="ORF">CVO96_11915</name>
</gene>
<feature type="domain" description="Nudix hydrolase" evidence="4">
    <location>
        <begin position="1"/>
        <end position="129"/>
    </location>
</feature>
<dbReference type="InterPro" id="IPR020084">
    <property type="entry name" value="NUDIX_hydrolase_CS"/>
</dbReference>
<evidence type="ECO:0000256" key="1">
    <source>
        <dbReference type="ARBA" id="ARBA00001946"/>
    </source>
</evidence>
<evidence type="ECO:0000256" key="3">
    <source>
        <dbReference type="RuleBase" id="RU003476"/>
    </source>
</evidence>
<protein>
    <submittedName>
        <fullName evidence="5">NUDIX hydrolase</fullName>
    </submittedName>
</protein>
<accession>A0A2K3UZL5</accession>
<dbReference type="Pfam" id="PF00293">
    <property type="entry name" value="NUDIX"/>
    <property type="match status" value="1"/>
</dbReference>
<keyword evidence="2 3" id="KW-0378">Hydrolase</keyword>
<dbReference type="PANTHER" id="PTHR43046:SF16">
    <property type="entry name" value="ADP-RIBOSE PYROPHOSPHATASE YJHB-RELATED"/>
    <property type="match status" value="1"/>
</dbReference>
<dbReference type="PROSITE" id="PS51462">
    <property type="entry name" value="NUDIX"/>
    <property type="match status" value="1"/>
</dbReference>
<dbReference type="GO" id="GO:0016787">
    <property type="term" value="F:hydrolase activity"/>
    <property type="evidence" value="ECO:0007669"/>
    <property type="project" value="UniProtKB-KW"/>
</dbReference>
<keyword evidence="6" id="KW-1185">Reference proteome</keyword>
<dbReference type="InterPro" id="IPR000086">
    <property type="entry name" value="NUDIX_hydrolase_dom"/>
</dbReference>
<comment type="caution">
    <text evidence="5">The sequence shown here is derived from an EMBL/GenBank/DDBJ whole genome shotgun (WGS) entry which is preliminary data.</text>
</comment>
<dbReference type="PRINTS" id="PR00502">
    <property type="entry name" value="NUDIXFAMILY"/>
</dbReference>
<dbReference type="RefSeq" id="WP_103312418.1">
    <property type="nucleotide sequence ID" value="NZ_PPPD01000001.1"/>
</dbReference>
<evidence type="ECO:0000259" key="4">
    <source>
        <dbReference type="PROSITE" id="PS51462"/>
    </source>
</evidence>
<dbReference type="EMBL" id="PPPD01000001">
    <property type="protein sequence ID" value="PNY81979.1"/>
    <property type="molecule type" value="Genomic_DNA"/>
</dbReference>
<evidence type="ECO:0000313" key="5">
    <source>
        <dbReference type="EMBL" id="PNY81979.1"/>
    </source>
</evidence>
<dbReference type="InterPro" id="IPR020476">
    <property type="entry name" value="Nudix_hydrolase"/>
</dbReference>
<comment type="cofactor">
    <cofactor evidence="1">
        <name>Mg(2+)</name>
        <dbReference type="ChEBI" id="CHEBI:18420"/>
    </cofactor>
</comment>
<dbReference type="Proteomes" id="UP000236379">
    <property type="component" value="Unassembled WGS sequence"/>
</dbReference>